<feature type="chain" id="PRO_5012465148" evidence="1">
    <location>
        <begin position="25"/>
        <end position="114"/>
    </location>
</feature>
<feature type="signal peptide" evidence="1">
    <location>
        <begin position="1"/>
        <end position="24"/>
    </location>
</feature>
<name>A0A202BH71_CHRVL</name>
<dbReference type="AlphaFoldDB" id="A0A202BH71"/>
<evidence type="ECO:0000313" key="3">
    <source>
        <dbReference type="Proteomes" id="UP000196342"/>
    </source>
</evidence>
<comment type="caution">
    <text evidence="2">The sequence shown here is derived from an EMBL/GenBank/DDBJ whole genome shotgun (WGS) entry which is preliminary data.</text>
</comment>
<proteinExistence type="predicted"/>
<evidence type="ECO:0000313" key="2">
    <source>
        <dbReference type="EMBL" id="OVE50735.1"/>
    </source>
</evidence>
<sequence length="114" mass="12289">MPLLMKRLFPTTYLAALLAGAAMASPPPGALQAGTLANQKLIRDAMVGVAAEMGIRGCAKPEGVQPYILAQPQGKPGSRFWRETWVVTGCGQTYPVRIEFREDGMDAANWSILK</sequence>
<evidence type="ECO:0000256" key="1">
    <source>
        <dbReference type="SAM" id="SignalP"/>
    </source>
</evidence>
<protein>
    <submittedName>
        <fullName evidence="2">Uncharacterized protein</fullName>
    </submittedName>
</protein>
<reference evidence="2 3" key="1">
    <citation type="submission" date="2017-05" db="EMBL/GenBank/DDBJ databases">
        <title>Chromobacterium violaceum GHPS1 isolated from Hydrocarbon polluted soil in French Guiana display an awesome secondary metabolite arsenal and a battery of drug and heavy-metal-resistance and detoxification of xenobiotics proteins.</title>
        <authorList>
            <person name="Belbahri L."/>
        </authorList>
    </citation>
    <scope>NUCLEOTIDE SEQUENCE [LARGE SCALE GENOMIC DNA]</scope>
    <source>
        <strain evidence="2 3">GHPS1</strain>
    </source>
</reference>
<accession>A0A202BH71</accession>
<keyword evidence="1" id="KW-0732">Signal</keyword>
<dbReference type="EMBL" id="NHOO01000001">
    <property type="protein sequence ID" value="OVE50735.1"/>
    <property type="molecule type" value="Genomic_DNA"/>
</dbReference>
<organism evidence="2 3">
    <name type="scientific">Chromobacterium violaceum</name>
    <dbReference type="NCBI Taxonomy" id="536"/>
    <lineage>
        <taxon>Bacteria</taxon>
        <taxon>Pseudomonadati</taxon>
        <taxon>Pseudomonadota</taxon>
        <taxon>Betaproteobacteria</taxon>
        <taxon>Neisseriales</taxon>
        <taxon>Chromobacteriaceae</taxon>
        <taxon>Chromobacterium</taxon>
    </lineage>
</organism>
<keyword evidence="3" id="KW-1185">Reference proteome</keyword>
<gene>
    <name evidence="2" type="ORF">CBW21_00125</name>
</gene>
<dbReference type="Proteomes" id="UP000196342">
    <property type="component" value="Unassembled WGS sequence"/>
</dbReference>